<feature type="non-terminal residue" evidence="1">
    <location>
        <position position="372"/>
    </location>
</feature>
<accession>A0ACC1KUB6</accession>
<dbReference type="Proteomes" id="UP001140087">
    <property type="component" value="Unassembled WGS sequence"/>
</dbReference>
<comment type="caution">
    <text evidence="1">The sequence shown here is derived from an EMBL/GenBank/DDBJ whole genome shotgun (WGS) entry which is preliminary data.</text>
</comment>
<name>A0ACC1KUB6_9FUNG</name>
<evidence type="ECO:0000313" key="1">
    <source>
        <dbReference type="EMBL" id="KAJ2795251.1"/>
    </source>
</evidence>
<keyword evidence="2" id="KW-1185">Reference proteome</keyword>
<evidence type="ECO:0000313" key="2">
    <source>
        <dbReference type="Proteomes" id="UP001140087"/>
    </source>
</evidence>
<proteinExistence type="predicted"/>
<reference evidence="1" key="1">
    <citation type="submission" date="2022-07" db="EMBL/GenBank/DDBJ databases">
        <title>Phylogenomic reconstructions and comparative analyses of Kickxellomycotina fungi.</title>
        <authorList>
            <person name="Reynolds N.K."/>
            <person name="Stajich J.E."/>
            <person name="Barry K."/>
            <person name="Grigoriev I.V."/>
            <person name="Crous P."/>
            <person name="Smith M.E."/>
        </authorList>
    </citation>
    <scope>NUCLEOTIDE SEQUENCE</scope>
    <source>
        <strain evidence="1">BCRC 34780</strain>
    </source>
</reference>
<organism evidence="1 2">
    <name type="scientific">Coemansia helicoidea</name>
    <dbReference type="NCBI Taxonomy" id="1286919"/>
    <lineage>
        <taxon>Eukaryota</taxon>
        <taxon>Fungi</taxon>
        <taxon>Fungi incertae sedis</taxon>
        <taxon>Zoopagomycota</taxon>
        <taxon>Kickxellomycotina</taxon>
        <taxon>Kickxellomycetes</taxon>
        <taxon>Kickxellales</taxon>
        <taxon>Kickxellaceae</taxon>
        <taxon>Coemansia</taxon>
    </lineage>
</organism>
<gene>
    <name evidence="1" type="ORF">H4R21_005184</name>
</gene>
<sequence>MQRSEAAGSARKRRHEAAQRHCSADSPLAKRSPAAGPAAAGDGSEDGDVVFWMPMSPRGTLQSALRRRTPSAGAASDSADSADGIVRRILDARHTAATAQHDASPTNARRRTARGTAHVPRLGRTGTGSSDTDGELGPAAAAAAALDPAADATPLAQRRARAIPRPLAPPKSEKMFDKRQLLSSLLPGGLASGAPTPTVEELTGATSDERLQPLPPPLLLLPGDLSTQDWEPDSAHDLESFPGHGTELGAAAGSDPECATEQGQQSASAESAPAASAAAAEADDLDADFVLDDADIDSLLGDLDNLDGLDELMQSVDDGAAHAPSQRFRDCEKCLVLLVSQSQYTDAQAGVRTQKAVRVYSQTAARERLLLL</sequence>
<dbReference type="EMBL" id="JANBUN010002226">
    <property type="protein sequence ID" value="KAJ2795251.1"/>
    <property type="molecule type" value="Genomic_DNA"/>
</dbReference>
<protein>
    <submittedName>
        <fullName evidence="1">Uncharacterized protein</fullName>
    </submittedName>
</protein>